<dbReference type="InterPro" id="IPR002173">
    <property type="entry name" value="Carboh/pur_kinase_PfkB_CS"/>
</dbReference>
<evidence type="ECO:0000259" key="5">
    <source>
        <dbReference type="Pfam" id="PF00294"/>
    </source>
</evidence>
<dbReference type="GO" id="GO:0006796">
    <property type="term" value="P:phosphate-containing compound metabolic process"/>
    <property type="evidence" value="ECO:0007669"/>
    <property type="project" value="UniProtKB-ARBA"/>
</dbReference>
<accession>A0A2V1HRD7</accession>
<dbReference type="AlphaFoldDB" id="A0A2V1HRD7"/>
<comment type="similarity">
    <text evidence="1 4">Belongs to the carbohydrate kinase PfkB family.</text>
</comment>
<dbReference type="GO" id="GO:0016301">
    <property type="term" value="F:kinase activity"/>
    <property type="evidence" value="ECO:0007669"/>
    <property type="project" value="UniProtKB-KW"/>
</dbReference>
<dbReference type="PRINTS" id="PR00990">
    <property type="entry name" value="RIBOKINASE"/>
</dbReference>
<evidence type="ECO:0000256" key="2">
    <source>
        <dbReference type="ARBA" id="ARBA00022679"/>
    </source>
</evidence>
<dbReference type="PROSITE" id="PS00584">
    <property type="entry name" value="PFKB_KINASES_2"/>
    <property type="match status" value="1"/>
</dbReference>
<dbReference type="EMBL" id="QEOP01000001">
    <property type="protein sequence ID" value="PVZ95186.1"/>
    <property type="molecule type" value="Genomic_DNA"/>
</dbReference>
<dbReference type="PANTHER" id="PTHR10584:SF166">
    <property type="entry name" value="RIBOKINASE"/>
    <property type="match status" value="1"/>
</dbReference>
<dbReference type="Proteomes" id="UP000244893">
    <property type="component" value="Unassembled WGS sequence"/>
</dbReference>
<dbReference type="PANTHER" id="PTHR10584">
    <property type="entry name" value="SUGAR KINASE"/>
    <property type="match status" value="1"/>
</dbReference>
<keyword evidence="3 4" id="KW-0418">Kinase</keyword>
<feature type="domain" description="Carbohydrate kinase PfkB" evidence="5">
    <location>
        <begin position="1"/>
        <end position="118"/>
    </location>
</feature>
<reference evidence="6 7" key="1">
    <citation type="submission" date="2018-05" db="EMBL/GenBank/DDBJ databases">
        <title>Amnibacterium sp. M8JJ-5, whole genome shotgun sequence.</title>
        <authorList>
            <person name="Tuo L."/>
        </authorList>
    </citation>
    <scope>NUCLEOTIDE SEQUENCE [LARGE SCALE GENOMIC DNA]</scope>
    <source>
        <strain evidence="6 7">M8JJ-5</strain>
    </source>
</reference>
<evidence type="ECO:0000256" key="3">
    <source>
        <dbReference type="ARBA" id="ARBA00022777"/>
    </source>
</evidence>
<protein>
    <submittedName>
        <fullName evidence="6">Ribokinase</fullName>
    </submittedName>
</protein>
<evidence type="ECO:0000256" key="4">
    <source>
        <dbReference type="RuleBase" id="RU003704"/>
    </source>
</evidence>
<dbReference type="Gene3D" id="3.40.1190.20">
    <property type="match status" value="1"/>
</dbReference>
<keyword evidence="2 4" id="KW-0808">Transferase</keyword>
<evidence type="ECO:0000256" key="1">
    <source>
        <dbReference type="ARBA" id="ARBA00010688"/>
    </source>
</evidence>
<dbReference type="InterPro" id="IPR011611">
    <property type="entry name" value="PfkB_dom"/>
</dbReference>
<evidence type="ECO:0000313" key="7">
    <source>
        <dbReference type="Proteomes" id="UP000244893"/>
    </source>
</evidence>
<dbReference type="InterPro" id="IPR002139">
    <property type="entry name" value="Ribo/fructo_kinase"/>
</dbReference>
<evidence type="ECO:0000313" key="6">
    <source>
        <dbReference type="EMBL" id="PVZ95186.1"/>
    </source>
</evidence>
<dbReference type="SUPFAM" id="SSF53613">
    <property type="entry name" value="Ribokinase-like"/>
    <property type="match status" value="1"/>
</dbReference>
<feature type="domain" description="Carbohydrate kinase PfkB" evidence="5">
    <location>
        <begin position="182"/>
        <end position="272"/>
    </location>
</feature>
<sequence length="303" mass="31267">MTAVLCLGSLLLDTIAVVDRLPGDDERVEAEHVVLAGGGNASTSAVTIARLGVDVDFAGVIGDDDMGRLALSGLAAEGVGVSGVEIRDDIETSHSVVIVNTGRAARTIITRPTTIPTAVPTGYEWMHVDKVGYQALRAAGGSESRVSIDDGNPVADLDLNLIDLYVPTTQVLLDRYGVGDPIEAARRALADGARTVVATDGSRGSFAVTLDTIAYAPALPIVPLSSLGAGDVFHGALLAAVVLGKELPDAIRFANVTAALSCRAIDGRSGIPDRQEVEDVLGELPTTTGQTPALIRELLGRTA</sequence>
<name>A0A2V1HRD7_9MICO</name>
<dbReference type="OrthoDB" id="9795789at2"/>
<dbReference type="Pfam" id="PF00294">
    <property type="entry name" value="PfkB"/>
    <property type="match status" value="2"/>
</dbReference>
<organism evidence="6 7">
    <name type="scientific">Amnibacterium flavum</name>
    <dbReference type="NCBI Taxonomy" id="2173173"/>
    <lineage>
        <taxon>Bacteria</taxon>
        <taxon>Bacillati</taxon>
        <taxon>Actinomycetota</taxon>
        <taxon>Actinomycetes</taxon>
        <taxon>Micrococcales</taxon>
        <taxon>Microbacteriaceae</taxon>
        <taxon>Amnibacterium</taxon>
    </lineage>
</organism>
<keyword evidence="7" id="KW-1185">Reference proteome</keyword>
<proteinExistence type="inferred from homology"/>
<comment type="caution">
    <text evidence="6">The sequence shown here is derived from an EMBL/GenBank/DDBJ whole genome shotgun (WGS) entry which is preliminary data.</text>
</comment>
<dbReference type="InterPro" id="IPR029056">
    <property type="entry name" value="Ribokinase-like"/>
</dbReference>
<gene>
    <name evidence="6" type="ORF">DDQ50_01260</name>
</gene>
<dbReference type="RefSeq" id="WP_116754924.1">
    <property type="nucleotide sequence ID" value="NZ_JBHUEX010000001.1"/>
</dbReference>